<protein>
    <submittedName>
        <fullName evidence="4">Uncharacterized protein</fullName>
    </submittedName>
</protein>
<feature type="compositionally biased region" description="Polar residues" evidence="1">
    <location>
        <begin position="37"/>
        <end position="54"/>
    </location>
</feature>
<feature type="region of interest" description="Disordered" evidence="1">
    <location>
        <begin position="295"/>
        <end position="375"/>
    </location>
</feature>
<dbReference type="OrthoDB" id="445896at2759"/>
<dbReference type="Proteomes" id="UP000319257">
    <property type="component" value="Unassembled WGS sequence"/>
</dbReference>
<dbReference type="RefSeq" id="XP_030991198.1">
    <property type="nucleotide sequence ID" value="XM_031144334.1"/>
</dbReference>
<feature type="domain" description="Ras-associating" evidence="3">
    <location>
        <begin position="380"/>
        <end position="453"/>
    </location>
</feature>
<dbReference type="SMART" id="SM00314">
    <property type="entry name" value="RA"/>
    <property type="match status" value="1"/>
</dbReference>
<dbReference type="SMART" id="SM00454">
    <property type="entry name" value="SAM"/>
    <property type="match status" value="1"/>
</dbReference>
<keyword evidence="5" id="KW-1185">Reference proteome</keyword>
<feature type="domain" description="SAM" evidence="2">
    <location>
        <begin position="69"/>
        <end position="132"/>
    </location>
</feature>
<accession>A0A507AQ09</accession>
<dbReference type="GeneID" id="41976822"/>
<dbReference type="AlphaFoldDB" id="A0A507AQ09"/>
<dbReference type="STRING" id="1093900.A0A507AQ09"/>
<dbReference type="CDD" id="cd01786">
    <property type="entry name" value="RA_STE50"/>
    <property type="match status" value="1"/>
</dbReference>
<dbReference type="PANTHER" id="PTHR24135:SF28">
    <property type="entry name" value="LD13733P"/>
    <property type="match status" value="1"/>
</dbReference>
<feature type="compositionally biased region" description="Polar residues" evidence="1">
    <location>
        <begin position="338"/>
        <end position="347"/>
    </location>
</feature>
<feature type="compositionally biased region" description="Polar residues" evidence="1">
    <location>
        <begin position="295"/>
        <end position="304"/>
    </location>
</feature>
<dbReference type="InterPro" id="IPR029071">
    <property type="entry name" value="Ubiquitin-like_domsf"/>
</dbReference>
<name>A0A507AQ09_9PEZI</name>
<dbReference type="Pfam" id="PF07647">
    <property type="entry name" value="SAM_2"/>
    <property type="match status" value="1"/>
</dbReference>
<dbReference type="PANTHER" id="PTHR24135">
    <property type="entry name" value="SH3 AND MULTIPLE ANKYRIN REPEAT DOMAINS PROTEIN"/>
    <property type="match status" value="1"/>
</dbReference>
<sequence>MSFVQGTAYAESDADDEYERDIHDSSPIDHTDAEASPTESDPPSNEHTPTTYGYRSSADRLPETIITEWTAEECADFIATIGLQQYSDRFIENEIVGEALVALLHDDLKQMGINSVGHRLTILKSVYDVKKAQDIPIDSDQYIPMSADVEAQYANATLKDIKHLVEQLRLRDERMNLVEQDLRRLTEDFRRLREDMLPALRLAKDAQQPLPNVNNGPSYPYDSTISPPAQTPSTVQSAGGLKRQYSTKKIMLGTTPKTTSPTHLQTTHDRSIVEQTLDPASAAERAVLSSSHLAAMNGSGQPQVSPSYPSPNIPSPTSPPTTMGGTVLASRSYRGDQPPSSSRSTFAESDHYASRDKPPAPRRMQTPAPDTPSSSSVEIFKSFRVSMDDPCYKVLPAALKKYQINAPWDQYALYIVYGDQERCLGLDEKPLILFKQLDREGKKPMFMLRKTNNAQVEAETPGSAGLGARGTATGYDPPGGII</sequence>
<feature type="compositionally biased region" description="Basic and acidic residues" evidence="1">
    <location>
        <begin position="20"/>
        <end position="33"/>
    </location>
</feature>
<organism evidence="4 5">
    <name type="scientific">Thyridium curvatum</name>
    <dbReference type="NCBI Taxonomy" id="1093900"/>
    <lineage>
        <taxon>Eukaryota</taxon>
        <taxon>Fungi</taxon>
        <taxon>Dikarya</taxon>
        <taxon>Ascomycota</taxon>
        <taxon>Pezizomycotina</taxon>
        <taxon>Sordariomycetes</taxon>
        <taxon>Sordariomycetidae</taxon>
        <taxon>Thyridiales</taxon>
        <taxon>Thyridiaceae</taxon>
        <taxon>Thyridium</taxon>
    </lineage>
</organism>
<proteinExistence type="predicted"/>
<dbReference type="PROSITE" id="PS50200">
    <property type="entry name" value="RA"/>
    <property type="match status" value="1"/>
</dbReference>
<feature type="compositionally biased region" description="Pro residues" evidence="1">
    <location>
        <begin position="308"/>
        <end position="319"/>
    </location>
</feature>
<dbReference type="SUPFAM" id="SSF54236">
    <property type="entry name" value="Ubiquitin-like"/>
    <property type="match status" value="1"/>
</dbReference>
<evidence type="ECO:0000313" key="4">
    <source>
        <dbReference type="EMBL" id="TPX09487.1"/>
    </source>
</evidence>
<dbReference type="InterPro" id="IPR013761">
    <property type="entry name" value="SAM/pointed_sf"/>
</dbReference>
<dbReference type="InterPro" id="IPR000159">
    <property type="entry name" value="RA_dom"/>
</dbReference>
<dbReference type="InParanoid" id="A0A507AQ09"/>
<dbReference type="Pfam" id="PF00788">
    <property type="entry name" value="RA"/>
    <property type="match status" value="1"/>
</dbReference>
<evidence type="ECO:0000259" key="2">
    <source>
        <dbReference type="PROSITE" id="PS50105"/>
    </source>
</evidence>
<dbReference type="InterPro" id="IPR001660">
    <property type="entry name" value="SAM"/>
</dbReference>
<evidence type="ECO:0000259" key="3">
    <source>
        <dbReference type="PROSITE" id="PS50200"/>
    </source>
</evidence>
<gene>
    <name evidence="4" type="ORF">E0L32_009375</name>
</gene>
<feature type="compositionally biased region" description="Basic and acidic residues" evidence="1">
    <location>
        <begin position="348"/>
        <end position="359"/>
    </location>
</feature>
<dbReference type="EMBL" id="SKBQ01000067">
    <property type="protein sequence ID" value="TPX09487.1"/>
    <property type="molecule type" value="Genomic_DNA"/>
</dbReference>
<evidence type="ECO:0000313" key="5">
    <source>
        <dbReference type="Proteomes" id="UP000319257"/>
    </source>
</evidence>
<dbReference type="Gene3D" id="3.10.20.90">
    <property type="entry name" value="Phosphatidylinositol 3-kinase Catalytic Subunit, Chain A, domain 1"/>
    <property type="match status" value="1"/>
</dbReference>
<dbReference type="CDD" id="cd09533">
    <property type="entry name" value="SAM_Ste50-like_fungal"/>
    <property type="match status" value="1"/>
</dbReference>
<feature type="region of interest" description="Disordered" evidence="1">
    <location>
        <begin position="1"/>
        <end position="56"/>
    </location>
</feature>
<dbReference type="SUPFAM" id="SSF47769">
    <property type="entry name" value="SAM/Pointed domain"/>
    <property type="match status" value="1"/>
</dbReference>
<reference evidence="4 5" key="1">
    <citation type="submission" date="2019-06" db="EMBL/GenBank/DDBJ databases">
        <title>Draft genome sequence of the filamentous fungus Phialemoniopsis curvata isolated from diesel fuel.</title>
        <authorList>
            <person name="Varaljay V.A."/>
            <person name="Lyon W.J."/>
            <person name="Crouch A.L."/>
            <person name="Drake C.E."/>
            <person name="Hollomon J.M."/>
            <person name="Nadeau L.J."/>
            <person name="Nunn H.S."/>
            <person name="Stevenson B.S."/>
            <person name="Bojanowski C.L."/>
            <person name="Crookes-Goodson W.J."/>
        </authorList>
    </citation>
    <scope>NUCLEOTIDE SEQUENCE [LARGE SCALE GENOMIC DNA]</scope>
    <source>
        <strain evidence="4 5">D216</strain>
    </source>
</reference>
<comment type="caution">
    <text evidence="4">The sequence shown here is derived from an EMBL/GenBank/DDBJ whole genome shotgun (WGS) entry which is preliminary data.</text>
</comment>
<dbReference type="InterPro" id="IPR051569">
    <property type="entry name" value="SHANK"/>
</dbReference>
<dbReference type="PROSITE" id="PS50105">
    <property type="entry name" value="SAM_DOMAIN"/>
    <property type="match status" value="1"/>
</dbReference>
<evidence type="ECO:0000256" key="1">
    <source>
        <dbReference type="SAM" id="MobiDB-lite"/>
    </source>
</evidence>
<dbReference type="GO" id="GO:0007165">
    <property type="term" value="P:signal transduction"/>
    <property type="evidence" value="ECO:0007669"/>
    <property type="project" value="InterPro"/>
</dbReference>
<dbReference type="Gene3D" id="1.10.150.50">
    <property type="entry name" value="Transcription Factor, Ets-1"/>
    <property type="match status" value="1"/>
</dbReference>